<dbReference type="EMBL" id="AMRJ01000002">
    <property type="protein sequence ID" value="EKF75736.1"/>
    <property type="molecule type" value="Genomic_DNA"/>
</dbReference>
<dbReference type="Pfam" id="PF06080">
    <property type="entry name" value="DUF938"/>
    <property type="match status" value="1"/>
</dbReference>
<dbReference type="RefSeq" id="WP_008927720.1">
    <property type="nucleotide sequence ID" value="NZ_AMRJ01000002.1"/>
</dbReference>
<evidence type="ECO:0000313" key="2">
    <source>
        <dbReference type="Proteomes" id="UP000010164"/>
    </source>
</evidence>
<dbReference type="eggNOG" id="COG0500">
    <property type="taxonomic scope" value="Bacteria"/>
</dbReference>
<proteinExistence type="predicted"/>
<protein>
    <recommendedName>
        <fullName evidence="3">Methylase</fullName>
    </recommendedName>
</protein>
<dbReference type="PANTHER" id="PTHR20974:SF0">
    <property type="entry name" value="UPF0585 PROTEIN CG18661"/>
    <property type="match status" value="1"/>
</dbReference>
<accession>L0WFB9</accession>
<dbReference type="Gene3D" id="3.40.50.150">
    <property type="entry name" value="Vaccinia Virus protein VP39"/>
    <property type="match status" value="1"/>
</dbReference>
<keyword evidence="2" id="KW-1185">Reference proteome</keyword>
<dbReference type="OrthoDB" id="5563826at2"/>
<organism evidence="1 2">
    <name type="scientific">Alcanivorax hongdengensis A-11-3</name>
    <dbReference type="NCBI Taxonomy" id="1177179"/>
    <lineage>
        <taxon>Bacteria</taxon>
        <taxon>Pseudomonadati</taxon>
        <taxon>Pseudomonadota</taxon>
        <taxon>Gammaproteobacteria</taxon>
        <taxon>Oceanospirillales</taxon>
        <taxon>Alcanivoracaceae</taxon>
        <taxon>Alcanivorax</taxon>
    </lineage>
</organism>
<dbReference type="SUPFAM" id="SSF53335">
    <property type="entry name" value="S-adenosyl-L-methionine-dependent methyltransferases"/>
    <property type="match status" value="1"/>
</dbReference>
<comment type="caution">
    <text evidence="1">The sequence shown here is derived from an EMBL/GenBank/DDBJ whole genome shotgun (WGS) entry which is preliminary data.</text>
</comment>
<dbReference type="InterPro" id="IPR029063">
    <property type="entry name" value="SAM-dependent_MTases_sf"/>
</dbReference>
<dbReference type="PANTHER" id="PTHR20974">
    <property type="entry name" value="UPF0585 PROTEIN CG18661"/>
    <property type="match status" value="1"/>
</dbReference>
<dbReference type="AlphaFoldDB" id="L0WFB9"/>
<reference evidence="1 2" key="1">
    <citation type="journal article" date="2012" name="J. Bacteriol.">
        <title>Genome Sequence of the Alkane-Degrading Bacterium Alcanivorax hongdengensis Type Strain A-11-3.</title>
        <authorList>
            <person name="Lai Q."/>
            <person name="Shao Z."/>
        </authorList>
    </citation>
    <scope>NUCLEOTIDE SEQUENCE [LARGE SCALE GENOMIC DNA]</scope>
    <source>
        <strain evidence="1 2">A-11-3</strain>
    </source>
</reference>
<dbReference type="PATRIC" id="fig|1177179.3.peg.531"/>
<sequence length="206" mass="22839">MPQRPFSQACENNKGPILAVLQQHCQAPGSLLEIGAGTGQHAAWLSAQLPHLHWQPSDVAANLPGIRQWLEEPGSRAQPPLELDLTGDWPAGPYDYLFTANTFHIMAMPLVERCVEQGCARLASNGRFLVYGPFNEDRRFTSDSNRAFDQALKNTDPQRGIRDRQWVADLFEKQGLHQIADHAMPANNRVLVFSRGAADACAVSDR</sequence>
<evidence type="ECO:0008006" key="3">
    <source>
        <dbReference type="Google" id="ProtNLM"/>
    </source>
</evidence>
<gene>
    <name evidence="1" type="ORF">A11A3_02667</name>
</gene>
<dbReference type="STRING" id="1177179.A11A3_02667"/>
<dbReference type="Proteomes" id="UP000010164">
    <property type="component" value="Unassembled WGS sequence"/>
</dbReference>
<evidence type="ECO:0000313" key="1">
    <source>
        <dbReference type="EMBL" id="EKF75736.1"/>
    </source>
</evidence>
<dbReference type="InterPro" id="IPR010342">
    <property type="entry name" value="DUF938"/>
</dbReference>
<name>L0WFB9_9GAMM</name>